<sequence length="464" mass="52740">MATGSSIIIDGETFDLITIPSAESKLVQSAKQELLGDLNLQRLVDDLGKLGTFMRVAYNGVAGNTKVQIKVQSVGYKITKLADKSAITVHQFKRTSTEVLKKLKNTYQFLLDGQEKVAVLTLSRMANKAEAMAKAAKELREDFDQTTEDVKKALEDTQMAKGDQEDTKTTLERKRREFKEKKEKAEELEKIAQKAEEEATELYKKAQAREETAHTAAQKKHDSIMQTIVNSITDVVTSVPSAVALTLLLRFEKAAEKLMEIGDKSGCKEAIRRANREKINHLEQVEKERDRRREAIQQCLEFTQKIINCEDDSDLAQAPIDALHNSVGALKSLSNTMMKVSMFWEVMRIQCNDLAQGDVKEAVEMMIEMPKEERLKTWTSTGFKEEALGYYSKWVALNNVSSVYMLQIEDTSRKLHEYLEFNPTTEEAKSEVRRLASEFADDLRQDQEKDEEESRLKETQKSSE</sequence>
<dbReference type="EMBL" id="CALNXI010000256">
    <property type="protein sequence ID" value="CAH3023325.1"/>
    <property type="molecule type" value="Genomic_DNA"/>
</dbReference>
<dbReference type="Proteomes" id="UP001159427">
    <property type="component" value="Unassembled WGS sequence"/>
</dbReference>
<gene>
    <name evidence="3" type="ORF">PEVE_00018910</name>
</gene>
<feature type="coiled-coil region" evidence="1">
    <location>
        <begin position="122"/>
        <end position="212"/>
    </location>
</feature>
<protein>
    <submittedName>
        <fullName evidence="3">Uncharacterized protein</fullName>
    </submittedName>
</protein>
<proteinExistence type="predicted"/>
<keyword evidence="4" id="KW-1185">Reference proteome</keyword>
<evidence type="ECO:0000313" key="3">
    <source>
        <dbReference type="EMBL" id="CAH3023325.1"/>
    </source>
</evidence>
<evidence type="ECO:0000256" key="2">
    <source>
        <dbReference type="SAM" id="MobiDB-lite"/>
    </source>
</evidence>
<comment type="caution">
    <text evidence="3">The sequence shown here is derived from an EMBL/GenBank/DDBJ whole genome shotgun (WGS) entry which is preliminary data.</text>
</comment>
<reference evidence="3 4" key="1">
    <citation type="submission" date="2022-05" db="EMBL/GenBank/DDBJ databases">
        <authorList>
            <consortium name="Genoscope - CEA"/>
            <person name="William W."/>
        </authorList>
    </citation>
    <scope>NUCLEOTIDE SEQUENCE [LARGE SCALE GENOMIC DNA]</scope>
</reference>
<evidence type="ECO:0000256" key="1">
    <source>
        <dbReference type="SAM" id="Coils"/>
    </source>
</evidence>
<accession>A0ABN8M1R0</accession>
<dbReference type="PANTHER" id="PTHR37508">
    <property type="entry name" value="TRANSMEMBRANE PROTEIN"/>
    <property type="match status" value="1"/>
</dbReference>
<name>A0ABN8M1R0_9CNID</name>
<feature type="region of interest" description="Disordered" evidence="2">
    <location>
        <begin position="440"/>
        <end position="464"/>
    </location>
</feature>
<evidence type="ECO:0000313" key="4">
    <source>
        <dbReference type="Proteomes" id="UP001159427"/>
    </source>
</evidence>
<organism evidence="3 4">
    <name type="scientific">Porites evermanni</name>
    <dbReference type="NCBI Taxonomy" id="104178"/>
    <lineage>
        <taxon>Eukaryota</taxon>
        <taxon>Metazoa</taxon>
        <taxon>Cnidaria</taxon>
        <taxon>Anthozoa</taxon>
        <taxon>Hexacorallia</taxon>
        <taxon>Scleractinia</taxon>
        <taxon>Fungiina</taxon>
        <taxon>Poritidae</taxon>
        <taxon>Porites</taxon>
    </lineage>
</organism>
<dbReference type="PANTHER" id="PTHR37508:SF1">
    <property type="entry name" value="TRANSMEMBRANE PROTEIN"/>
    <property type="match status" value="1"/>
</dbReference>
<keyword evidence="1" id="KW-0175">Coiled coil</keyword>